<evidence type="ECO:0000313" key="4">
    <source>
        <dbReference type="Proteomes" id="UP001515480"/>
    </source>
</evidence>
<keyword evidence="4" id="KW-1185">Reference proteome</keyword>
<evidence type="ECO:0000256" key="1">
    <source>
        <dbReference type="SAM" id="MobiDB-lite"/>
    </source>
</evidence>
<accession>A0AB34K451</accession>
<dbReference type="AlphaFoldDB" id="A0AB34K451"/>
<name>A0AB34K451_PRYPA</name>
<evidence type="ECO:0000313" key="3">
    <source>
        <dbReference type="EMBL" id="KAL1528845.1"/>
    </source>
</evidence>
<sequence>MDFTKFSSQLAFKSQIDCPFKGAHRTTPLQGNSVRLRHFWIKAMLALLALALPPQRESAILAMPPAEASVLTSGLDKYGFDPHASSVLDCDMHFASMAARHRLRHPTEVFLERRGVARQNSSPLSGQSWRKPCDALILADSGALHLYKTSNGTDVLKSAQLDNLQMLLESLPHDITFVAGFAQGELGGCDSSAIAPLGRGVSSILHSLVGWEAETAPLLLPINDDQTVSALEEAASQNVVPKLEEGTTCLWRGHETGLSETHATWNRRRSTCIETESDSSCLARIATQIARRTRRGLQLFASPAAYLDLYSDPNHPSGWRRLVMGTGENEILLLGADSPRGSEWNVSGTFLRNGTLLVDLSPQGGPRDMRGALRDDGGIEWSNGDVWPRAGTTTSVSPLRVDLLAAESQLNDTDLFRHRCVLAVDGRSQERRFARGLLQANLVMRVGGYDEAAPLQSRRVSTYEWFEPLLREGVHYLQSDIDKLNASLWRGEDLFVRTDADRIRGRARAAALDLFSPRSIRCYSELAMREFASEQAETIAAAKALPDQWVAVRAVGRNANEDPKEDLFGWAPGKPLSRAHLLAGEPDGASSYQGTITIVPFIILCVLLSVGIVGTLYLFGWAFIKNPGPTKKPDSTAPERSKHNSRTFYNVP</sequence>
<feature type="compositionally biased region" description="Basic and acidic residues" evidence="1">
    <location>
        <begin position="631"/>
        <end position="642"/>
    </location>
</feature>
<keyword evidence="2" id="KW-0472">Membrane</keyword>
<dbReference type="Proteomes" id="UP001515480">
    <property type="component" value="Unassembled WGS sequence"/>
</dbReference>
<feature type="transmembrane region" description="Helical" evidence="2">
    <location>
        <begin position="598"/>
        <end position="624"/>
    </location>
</feature>
<feature type="region of interest" description="Disordered" evidence="1">
    <location>
        <begin position="630"/>
        <end position="652"/>
    </location>
</feature>
<organism evidence="3 4">
    <name type="scientific">Prymnesium parvum</name>
    <name type="common">Toxic golden alga</name>
    <dbReference type="NCBI Taxonomy" id="97485"/>
    <lineage>
        <taxon>Eukaryota</taxon>
        <taxon>Haptista</taxon>
        <taxon>Haptophyta</taxon>
        <taxon>Prymnesiophyceae</taxon>
        <taxon>Prymnesiales</taxon>
        <taxon>Prymnesiaceae</taxon>
        <taxon>Prymnesium</taxon>
    </lineage>
</organism>
<keyword evidence="2" id="KW-1133">Transmembrane helix</keyword>
<gene>
    <name evidence="3" type="ORF">AB1Y20_010168</name>
</gene>
<keyword evidence="2" id="KW-0812">Transmembrane</keyword>
<evidence type="ECO:0000256" key="2">
    <source>
        <dbReference type="SAM" id="Phobius"/>
    </source>
</evidence>
<comment type="caution">
    <text evidence="3">The sequence shown here is derived from an EMBL/GenBank/DDBJ whole genome shotgun (WGS) entry which is preliminary data.</text>
</comment>
<protein>
    <recommendedName>
        <fullName evidence="5">Glycosyl transferase CAP10 domain-containing protein</fullName>
    </recommendedName>
</protein>
<reference evidence="3 4" key="1">
    <citation type="journal article" date="2024" name="Science">
        <title>Giant polyketide synthase enzymes in the biosynthesis of giant marine polyether toxins.</title>
        <authorList>
            <person name="Fallon T.R."/>
            <person name="Shende V.V."/>
            <person name="Wierzbicki I.H."/>
            <person name="Pendleton A.L."/>
            <person name="Watervoot N.F."/>
            <person name="Auber R.P."/>
            <person name="Gonzalez D.J."/>
            <person name="Wisecaver J.H."/>
            <person name="Moore B.S."/>
        </authorList>
    </citation>
    <scope>NUCLEOTIDE SEQUENCE [LARGE SCALE GENOMIC DNA]</scope>
    <source>
        <strain evidence="3 4">12B1</strain>
    </source>
</reference>
<proteinExistence type="predicted"/>
<evidence type="ECO:0008006" key="5">
    <source>
        <dbReference type="Google" id="ProtNLM"/>
    </source>
</evidence>
<dbReference type="EMBL" id="JBGBPQ010000002">
    <property type="protein sequence ID" value="KAL1528845.1"/>
    <property type="molecule type" value="Genomic_DNA"/>
</dbReference>